<evidence type="ECO:0000256" key="3">
    <source>
        <dbReference type="ARBA" id="ARBA00022475"/>
    </source>
</evidence>
<evidence type="ECO:0000256" key="2">
    <source>
        <dbReference type="ARBA" id="ARBA00022448"/>
    </source>
</evidence>
<evidence type="ECO:0000256" key="8">
    <source>
        <dbReference type="ARBA" id="ARBA00023136"/>
    </source>
</evidence>
<feature type="transmembrane region" description="Helical" evidence="9">
    <location>
        <begin position="21"/>
        <end position="41"/>
    </location>
</feature>
<evidence type="ECO:0000256" key="4">
    <source>
        <dbReference type="ARBA" id="ARBA00022692"/>
    </source>
</evidence>
<evidence type="ECO:0000313" key="12">
    <source>
        <dbReference type="Proteomes" id="UP000320653"/>
    </source>
</evidence>
<evidence type="ECO:0000256" key="7">
    <source>
        <dbReference type="ARBA" id="ARBA00022989"/>
    </source>
</evidence>
<keyword evidence="12" id="KW-1185">Reference proteome</keyword>
<dbReference type="CDD" id="cd06261">
    <property type="entry name" value="TM_PBP2"/>
    <property type="match status" value="1"/>
</dbReference>
<keyword evidence="2 9" id="KW-0813">Transport</keyword>
<dbReference type="PROSITE" id="PS50928">
    <property type="entry name" value="ABC_TM1"/>
    <property type="match status" value="1"/>
</dbReference>
<keyword evidence="3" id="KW-1003">Cell membrane</keyword>
<evidence type="ECO:0000256" key="9">
    <source>
        <dbReference type="RuleBase" id="RU363032"/>
    </source>
</evidence>
<dbReference type="OrthoDB" id="9812701at2"/>
<keyword evidence="7 9" id="KW-1133">Transmembrane helix</keyword>
<dbReference type="Pfam" id="PF00528">
    <property type="entry name" value="BPD_transp_1"/>
    <property type="match status" value="1"/>
</dbReference>
<dbReference type="Proteomes" id="UP000320653">
    <property type="component" value="Unassembled WGS sequence"/>
</dbReference>
<evidence type="ECO:0000313" key="11">
    <source>
        <dbReference type="EMBL" id="TWF43856.1"/>
    </source>
</evidence>
<keyword evidence="8 9" id="KW-0472">Membrane</keyword>
<dbReference type="PANTHER" id="PTHR43386:SF1">
    <property type="entry name" value="D,D-DIPEPTIDE TRANSPORT SYSTEM PERMEASE PROTEIN DDPC-RELATED"/>
    <property type="match status" value="1"/>
</dbReference>
<comment type="caution">
    <text evidence="11">The sequence shown here is derived from an EMBL/GenBank/DDBJ whole genome shotgun (WGS) entry which is preliminary data.</text>
</comment>
<evidence type="ECO:0000256" key="1">
    <source>
        <dbReference type="ARBA" id="ARBA00004651"/>
    </source>
</evidence>
<feature type="transmembrane region" description="Helical" evidence="9">
    <location>
        <begin position="126"/>
        <end position="144"/>
    </location>
</feature>
<comment type="similarity">
    <text evidence="9">Belongs to the binding-protein-dependent transport system permease family.</text>
</comment>
<feature type="transmembrane region" description="Helical" evidence="9">
    <location>
        <begin position="88"/>
        <end position="114"/>
    </location>
</feature>
<dbReference type="RefSeq" id="WP_145643546.1">
    <property type="nucleotide sequence ID" value="NZ_VIWP01000018.1"/>
</dbReference>
<dbReference type="GO" id="GO:0015833">
    <property type="term" value="P:peptide transport"/>
    <property type="evidence" value="ECO:0007669"/>
    <property type="project" value="UniProtKB-KW"/>
</dbReference>
<protein>
    <submittedName>
        <fullName evidence="11">Peptide/nickel transport system permease protein</fullName>
    </submittedName>
</protein>
<dbReference type="AlphaFoldDB" id="A0A561Q0H9"/>
<comment type="subcellular location">
    <subcellularLocation>
        <location evidence="1 9">Cell membrane</location>
        <topology evidence="1 9">Multi-pass membrane protein</topology>
    </subcellularLocation>
</comment>
<dbReference type="EMBL" id="VIWP01000018">
    <property type="protein sequence ID" value="TWF43856.1"/>
    <property type="molecule type" value="Genomic_DNA"/>
</dbReference>
<dbReference type="GO" id="GO:0015031">
    <property type="term" value="P:protein transport"/>
    <property type="evidence" value="ECO:0007669"/>
    <property type="project" value="UniProtKB-KW"/>
</dbReference>
<feature type="transmembrane region" description="Helical" evidence="9">
    <location>
        <begin position="250"/>
        <end position="273"/>
    </location>
</feature>
<evidence type="ECO:0000256" key="5">
    <source>
        <dbReference type="ARBA" id="ARBA00022856"/>
    </source>
</evidence>
<keyword evidence="5" id="KW-0571">Peptide transport</keyword>
<dbReference type="SUPFAM" id="SSF161098">
    <property type="entry name" value="MetI-like"/>
    <property type="match status" value="1"/>
</dbReference>
<dbReference type="PANTHER" id="PTHR43386">
    <property type="entry name" value="OLIGOPEPTIDE TRANSPORT SYSTEM PERMEASE PROTEIN APPC"/>
    <property type="match status" value="1"/>
</dbReference>
<dbReference type="InterPro" id="IPR050366">
    <property type="entry name" value="BP-dependent_transpt_permease"/>
</dbReference>
<sequence length="283" mass="30391">MLRALGRRPEASSNGGSVRRIDVPGIIGLFGLLLITATAAFPQLFMPYDPQLRVGPALLPPSIMHPFGTDEIGRDLFSRVILGIRFTWLPGMAIIGASFLVGTAIGLVSGFAGGWLDAVLRRVTDVFLMVPSMLFAIAFAAVLGPGVENSVIAIAVCWWPWYALIARDEVRRILASPHYLGARVSGASRSRLVFRYALPGVVPALIVAAGVDVSNVVMTLSLMSFLGLGQPDPAPELGALVSRSLDSLTMFWWLPILPSVAIFLICFLANLFADGVRHALRGR</sequence>
<dbReference type="GO" id="GO:0055085">
    <property type="term" value="P:transmembrane transport"/>
    <property type="evidence" value="ECO:0007669"/>
    <property type="project" value="InterPro"/>
</dbReference>
<dbReference type="Gene3D" id="1.10.3720.10">
    <property type="entry name" value="MetI-like"/>
    <property type="match status" value="1"/>
</dbReference>
<dbReference type="GO" id="GO:0005886">
    <property type="term" value="C:plasma membrane"/>
    <property type="evidence" value="ECO:0007669"/>
    <property type="project" value="UniProtKB-SubCell"/>
</dbReference>
<proteinExistence type="inferred from homology"/>
<evidence type="ECO:0000259" key="10">
    <source>
        <dbReference type="PROSITE" id="PS50928"/>
    </source>
</evidence>
<dbReference type="InterPro" id="IPR000515">
    <property type="entry name" value="MetI-like"/>
</dbReference>
<feature type="transmembrane region" description="Helical" evidence="9">
    <location>
        <begin position="193"/>
        <end position="211"/>
    </location>
</feature>
<organism evidence="11 12">
    <name type="scientific">Neorhizobium alkalisoli</name>
    <dbReference type="NCBI Taxonomy" id="528178"/>
    <lineage>
        <taxon>Bacteria</taxon>
        <taxon>Pseudomonadati</taxon>
        <taxon>Pseudomonadota</taxon>
        <taxon>Alphaproteobacteria</taxon>
        <taxon>Hyphomicrobiales</taxon>
        <taxon>Rhizobiaceae</taxon>
        <taxon>Rhizobium/Agrobacterium group</taxon>
        <taxon>Neorhizobium</taxon>
    </lineage>
</organism>
<evidence type="ECO:0000256" key="6">
    <source>
        <dbReference type="ARBA" id="ARBA00022927"/>
    </source>
</evidence>
<accession>A0A561Q0H9</accession>
<keyword evidence="6" id="KW-0653">Protein transport</keyword>
<dbReference type="InterPro" id="IPR035906">
    <property type="entry name" value="MetI-like_sf"/>
</dbReference>
<gene>
    <name evidence="11" type="ORF">FHW37_1188</name>
</gene>
<reference evidence="11 12" key="1">
    <citation type="submission" date="2019-06" db="EMBL/GenBank/DDBJ databases">
        <title>Sorghum-associated microbial communities from plants grown in Nebraska, USA.</title>
        <authorList>
            <person name="Schachtman D."/>
        </authorList>
    </citation>
    <scope>NUCLEOTIDE SEQUENCE [LARGE SCALE GENOMIC DNA]</scope>
    <source>
        <strain evidence="11 12">1225</strain>
    </source>
</reference>
<keyword evidence="4 9" id="KW-0812">Transmembrane</keyword>
<feature type="domain" description="ABC transmembrane type-1" evidence="10">
    <location>
        <begin position="84"/>
        <end position="273"/>
    </location>
</feature>
<feature type="transmembrane region" description="Helical" evidence="9">
    <location>
        <begin position="150"/>
        <end position="166"/>
    </location>
</feature>
<name>A0A561Q0H9_9HYPH</name>